<dbReference type="GO" id="GO:0005886">
    <property type="term" value="C:plasma membrane"/>
    <property type="evidence" value="ECO:0007669"/>
    <property type="project" value="UniProtKB-SubCell"/>
</dbReference>
<evidence type="ECO:0000256" key="1">
    <source>
        <dbReference type="ARBA" id="ARBA00004651"/>
    </source>
</evidence>
<dbReference type="Pfam" id="PF13440">
    <property type="entry name" value="Polysacc_synt_3"/>
    <property type="match status" value="1"/>
</dbReference>
<feature type="transmembrane region" description="Helical" evidence="7">
    <location>
        <begin position="170"/>
        <end position="188"/>
    </location>
</feature>
<feature type="transmembrane region" description="Helical" evidence="7">
    <location>
        <begin position="78"/>
        <end position="99"/>
    </location>
</feature>
<keyword evidence="6 7" id="KW-0472">Membrane</keyword>
<feature type="transmembrane region" description="Helical" evidence="7">
    <location>
        <begin position="291"/>
        <end position="311"/>
    </location>
</feature>
<evidence type="ECO:0000256" key="5">
    <source>
        <dbReference type="ARBA" id="ARBA00022989"/>
    </source>
</evidence>
<evidence type="ECO:0000256" key="7">
    <source>
        <dbReference type="SAM" id="Phobius"/>
    </source>
</evidence>
<comment type="similarity">
    <text evidence="2">Belongs to the polysaccharide synthase family.</text>
</comment>
<evidence type="ECO:0000313" key="9">
    <source>
        <dbReference type="Proteomes" id="UP000440694"/>
    </source>
</evidence>
<gene>
    <name evidence="8" type="ORF">GIW81_07020</name>
</gene>
<keyword evidence="9" id="KW-1185">Reference proteome</keyword>
<dbReference type="PANTHER" id="PTHR30250:SF10">
    <property type="entry name" value="LIPOPOLYSACCHARIDE BIOSYNTHESIS PROTEIN WZXC"/>
    <property type="match status" value="1"/>
</dbReference>
<organism evidence="8 9">
    <name type="scientific">Hyphomicrobium album</name>
    <dbReference type="NCBI Taxonomy" id="2665159"/>
    <lineage>
        <taxon>Bacteria</taxon>
        <taxon>Pseudomonadati</taxon>
        <taxon>Pseudomonadota</taxon>
        <taxon>Alphaproteobacteria</taxon>
        <taxon>Hyphomicrobiales</taxon>
        <taxon>Hyphomicrobiaceae</taxon>
        <taxon>Hyphomicrobium</taxon>
    </lineage>
</organism>
<protein>
    <submittedName>
        <fullName evidence="8">Oligosaccharide flippase family protein</fullName>
    </submittedName>
</protein>
<comment type="caution">
    <text evidence="8">The sequence shown here is derived from an EMBL/GenBank/DDBJ whole genome shotgun (WGS) entry which is preliminary data.</text>
</comment>
<sequence length="495" mass="53394">MSQLRRALLLATGERYFTLTVSFLTVAVVSRLLRPDEIGISLVGLAVVGFFAAAREFASPNFLIQHQQLSLDEIRKSFSMLLLITLVIAGVLFSSAPWVANLYGDARLTPFLQVLSLSVIFEAAPATIVSLLRREMAFARVALISGSIAVATSTTTVALALAGLSYMSFAWANLVSAGVGAALALALYPDHRIFKPLFRGWRGLLTFGGYNGTNILLHRVYEMLPYLVLGRIVSADAVAFFNRSVMLCQLPDKVFLLGATSVILPAFSEIVRDGRTLKTPYLNAVSLITGIQWPALVVLALLAEPTVGLIFGPQWMTIVPYVQIMAIANLFSFSFQLNYPVFLSVGAVRDSFKRGLIIWPVSALVLTVAAFFGLKAAALSFLFAIPFQAFVSLQFVRKHLDIRWMELAAALRKSLIVTGATAIGPIAVLIVVGDGWNLTVLEALEASVLAGAGWLAGIVFTGHDLLSELQQAAGHLASRLAFIPRAVRAAALQKG</sequence>
<feature type="transmembrane region" description="Helical" evidence="7">
    <location>
        <begin position="39"/>
        <end position="58"/>
    </location>
</feature>
<dbReference type="Proteomes" id="UP000440694">
    <property type="component" value="Unassembled WGS sequence"/>
</dbReference>
<evidence type="ECO:0000256" key="3">
    <source>
        <dbReference type="ARBA" id="ARBA00022475"/>
    </source>
</evidence>
<feature type="transmembrane region" description="Helical" evidence="7">
    <location>
        <begin position="16"/>
        <end position="33"/>
    </location>
</feature>
<feature type="transmembrane region" description="Helical" evidence="7">
    <location>
        <begin position="141"/>
        <end position="164"/>
    </location>
</feature>
<dbReference type="InterPro" id="IPR050833">
    <property type="entry name" value="Poly_Biosynth_Transport"/>
</dbReference>
<feature type="transmembrane region" description="Helical" evidence="7">
    <location>
        <begin position="318"/>
        <end position="337"/>
    </location>
</feature>
<evidence type="ECO:0000313" key="8">
    <source>
        <dbReference type="EMBL" id="MTD94088.1"/>
    </source>
</evidence>
<name>A0A6I3KI06_9HYPH</name>
<reference evidence="8 9" key="1">
    <citation type="submission" date="2019-11" db="EMBL/GenBank/DDBJ databases">
        <title>Identification of a novel strain.</title>
        <authorList>
            <person name="Xu Q."/>
            <person name="Wang G."/>
        </authorList>
    </citation>
    <scope>NUCLEOTIDE SEQUENCE [LARGE SCALE GENOMIC DNA]</scope>
    <source>
        <strain evidence="9">xq</strain>
    </source>
</reference>
<evidence type="ECO:0000256" key="2">
    <source>
        <dbReference type="ARBA" id="ARBA00007430"/>
    </source>
</evidence>
<feature type="transmembrane region" description="Helical" evidence="7">
    <location>
        <begin position="411"/>
        <end position="432"/>
    </location>
</feature>
<keyword evidence="3" id="KW-1003">Cell membrane</keyword>
<proteinExistence type="inferred from homology"/>
<keyword evidence="4 7" id="KW-0812">Transmembrane</keyword>
<evidence type="ECO:0000256" key="4">
    <source>
        <dbReference type="ARBA" id="ARBA00022692"/>
    </source>
</evidence>
<feature type="transmembrane region" description="Helical" evidence="7">
    <location>
        <begin position="111"/>
        <end position="132"/>
    </location>
</feature>
<accession>A0A6I3KI06</accession>
<dbReference type="AlphaFoldDB" id="A0A6I3KI06"/>
<comment type="subcellular location">
    <subcellularLocation>
        <location evidence="1">Cell membrane</location>
        <topology evidence="1">Multi-pass membrane protein</topology>
    </subcellularLocation>
</comment>
<feature type="transmembrane region" description="Helical" evidence="7">
    <location>
        <begin position="438"/>
        <end position="460"/>
    </location>
</feature>
<dbReference type="PANTHER" id="PTHR30250">
    <property type="entry name" value="PST FAMILY PREDICTED COLANIC ACID TRANSPORTER"/>
    <property type="match status" value="1"/>
</dbReference>
<keyword evidence="5 7" id="KW-1133">Transmembrane helix</keyword>
<feature type="transmembrane region" description="Helical" evidence="7">
    <location>
        <begin position="357"/>
        <end position="390"/>
    </location>
</feature>
<evidence type="ECO:0000256" key="6">
    <source>
        <dbReference type="ARBA" id="ARBA00023136"/>
    </source>
</evidence>
<dbReference type="RefSeq" id="WP_154738560.1">
    <property type="nucleotide sequence ID" value="NZ_WMBQ01000001.1"/>
</dbReference>
<dbReference type="EMBL" id="WMBQ01000001">
    <property type="protein sequence ID" value="MTD94088.1"/>
    <property type="molecule type" value="Genomic_DNA"/>
</dbReference>